<dbReference type="EMBL" id="JAFIRN010000009">
    <property type="protein sequence ID" value="KAG5842344.1"/>
    <property type="molecule type" value="Genomic_DNA"/>
</dbReference>
<keyword evidence="2" id="KW-1185">Reference proteome</keyword>
<dbReference type="AlphaFoldDB" id="A0A9D3M4G7"/>
<gene>
    <name evidence="1" type="ORF">ANANG_G00176630</name>
</gene>
<reference evidence="1" key="1">
    <citation type="submission" date="2021-01" db="EMBL/GenBank/DDBJ databases">
        <title>A chromosome-scale assembly of European eel, Anguilla anguilla.</title>
        <authorList>
            <person name="Henkel C."/>
            <person name="Jong-Raadsen S.A."/>
            <person name="Dufour S."/>
            <person name="Weltzien F.-A."/>
            <person name="Palstra A.P."/>
            <person name="Pelster B."/>
            <person name="Spaink H.P."/>
            <person name="Van Den Thillart G.E."/>
            <person name="Jansen H."/>
            <person name="Zahm M."/>
            <person name="Klopp C."/>
            <person name="Cedric C."/>
            <person name="Louis A."/>
            <person name="Berthelot C."/>
            <person name="Parey E."/>
            <person name="Roest Crollius H."/>
            <person name="Montfort J."/>
            <person name="Robinson-Rechavi M."/>
            <person name="Bucao C."/>
            <person name="Bouchez O."/>
            <person name="Gislard M."/>
            <person name="Lluch J."/>
            <person name="Milhes M."/>
            <person name="Lampietro C."/>
            <person name="Lopez Roques C."/>
            <person name="Donnadieu C."/>
            <person name="Braasch I."/>
            <person name="Desvignes T."/>
            <person name="Postlethwait J."/>
            <person name="Bobe J."/>
            <person name="Guiguen Y."/>
            <person name="Dirks R."/>
        </authorList>
    </citation>
    <scope>NUCLEOTIDE SEQUENCE</scope>
    <source>
        <strain evidence="1">Tag_6206</strain>
        <tissue evidence="1">Liver</tissue>
    </source>
</reference>
<name>A0A9D3M4G7_ANGAN</name>
<sequence>MVWHPKSSRFTRSPAHHSHSLKTMELWSSTASIRGLRWLNNGRRMGNAFHLFSWQEAANHPGLCSTADLLQGREL</sequence>
<dbReference type="Proteomes" id="UP001044222">
    <property type="component" value="Chromosome 9"/>
</dbReference>
<organism evidence="1 2">
    <name type="scientific">Anguilla anguilla</name>
    <name type="common">European freshwater eel</name>
    <name type="synonym">Muraena anguilla</name>
    <dbReference type="NCBI Taxonomy" id="7936"/>
    <lineage>
        <taxon>Eukaryota</taxon>
        <taxon>Metazoa</taxon>
        <taxon>Chordata</taxon>
        <taxon>Craniata</taxon>
        <taxon>Vertebrata</taxon>
        <taxon>Euteleostomi</taxon>
        <taxon>Actinopterygii</taxon>
        <taxon>Neopterygii</taxon>
        <taxon>Teleostei</taxon>
        <taxon>Anguilliformes</taxon>
        <taxon>Anguillidae</taxon>
        <taxon>Anguilla</taxon>
    </lineage>
</organism>
<evidence type="ECO:0000313" key="2">
    <source>
        <dbReference type="Proteomes" id="UP001044222"/>
    </source>
</evidence>
<protein>
    <submittedName>
        <fullName evidence="1">Uncharacterized protein</fullName>
    </submittedName>
</protein>
<comment type="caution">
    <text evidence="1">The sequence shown here is derived from an EMBL/GenBank/DDBJ whole genome shotgun (WGS) entry which is preliminary data.</text>
</comment>
<proteinExistence type="predicted"/>
<accession>A0A9D3M4G7</accession>
<evidence type="ECO:0000313" key="1">
    <source>
        <dbReference type="EMBL" id="KAG5842344.1"/>
    </source>
</evidence>